<proteinExistence type="inferred from homology"/>
<dbReference type="AlphaFoldDB" id="A0A3A3GQ28"/>
<dbReference type="InterPro" id="IPR050768">
    <property type="entry name" value="UPF0353/GerABKA_families"/>
</dbReference>
<dbReference type="PANTHER" id="PTHR22550">
    <property type="entry name" value="SPORE GERMINATION PROTEIN"/>
    <property type="match status" value="1"/>
</dbReference>
<comment type="caution">
    <text evidence="4">The sequence shown here is derived from an EMBL/GenBank/DDBJ whole genome shotgun (WGS) entry which is preliminary data.</text>
</comment>
<evidence type="ECO:0000256" key="2">
    <source>
        <dbReference type="ARBA" id="ARBA00023136"/>
    </source>
</evidence>
<keyword evidence="3" id="KW-0812">Transmembrane</keyword>
<comment type="similarity">
    <text evidence="1">Belongs to the GerABKA family.</text>
</comment>
<dbReference type="GO" id="GO:0009847">
    <property type="term" value="P:spore germination"/>
    <property type="evidence" value="ECO:0007669"/>
    <property type="project" value="InterPro"/>
</dbReference>
<feature type="transmembrane region" description="Helical" evidence="3">
    <location>
        <begin position="299"/>
        <end position="322"/>
    </location>
</feature>
<gene>
    <name evidence="4" type="ORF">DQX05_07205</name>
</gene>
<feature type="transmembrane region" description="Helical" evidence="3">
    <location>
        <begin position="426"/>
        <end position="451"/>
    </location>
</feature>
<keyword evidence="3" id="KW-1133">Transmembrane helix</keyword>
<dbReference type="RefSeq" id="WP_119792203.1">
    <property type="nucleotide sequence ID" value="NZ_QYZD01000004.1"/>
</dbReference>
<dbReference type="InterPro" id="IPR004995">
    <property type="entry name" value="Spore_Ger"/>
</dbReference>
<feature type="transmembrane region" description="Helical" evidence="3">
    <location>
        <begin position="390"/>
        <end position="414"/>
    </location>
</feature>
<dbReference type="PIRSF" id="PIRSF005690">
    <property type="entry name" value="GerBA"/>
    <property type="match status" value="1"/>
</dbReference>
<reference evidence="4 5" key="1">
    <citation type="submission" date="2018-09" db="EMBL/GenBank/DDBJ databases">
        <title>Paenibacillus SK2017-BO5.</title>
        <authorList>
            <person name="Piskunova J.V."/>
            <person name="Dubiley S.A."/>
            <person name="Severinov K.V."/>
        </authorList>
    </citation>
    <scope>NUCLEOTIDE SEQUENCE [LARGE SCALE GENOMIC DNA]</scope>
    <source>
        <strain evidence="4 5">BO5</strain>
    </source>
</reference>
<dbReference type="Proteomes" id="UP000266177">
    <property type="component" value="Unassembled WGS sequence"/>
</dbReference>
<dbReference type="Pfam" id="PF03323">
    <property type="entry name" value="GerA"/>
    <property type="match status" value="1"/>
</dbReference>
<dbReference type="EMBL" id="QYZD01000004">
    <property type="protein sequence ID" value="RJG25229.1"/>
    <property type="molecule type" value="Genomic_DNA"/>
</dbReference>
<protein>
    <submittedName>
        <fullName evidence="4">Spore germination protein</fullName>
    </submittedName>
</protein>
<sequence>MSKSDNPSEYADNLAFDPSRLDEFVQQLTNVIGDPPDLMNHTFVIRPGVEGHCLFIDTLVDKNRIEDNVLRSFAEAPLPASSEGDSSLEDMVKQRIPIASIEAASDLHSCAQHLLEGKALLVIRGAPRILVLDVSKFYHRPLSEPKTETTVRGPHEAFNEDIATHIGLLRKRIRTSDLRLEQMKIGKATETKVIVAYMGSLAPDEVLEEFRTRISRIHTDSILEGTYIEEWIQDKTLTIFPTLMRTERPDVVASHVLEGRVAILVDGSPLALVGPFTFLQSFTSPEDYYERGDIATFLLWIRFLSYCLAVFIPALYIAVTSYHHELLPPALLISISAQREGVPFPSPVEAFLMMIIFEVLREAGLRMPRVAGQAVSIVGALVLGEAAVSAGLVSAAMVIVVAITAIANFVAPFYNFGITQRFLQYFYMILAAFAGGFGILCGVLLTFVHLASLKSFGVPYLAPAAPTFISDWKDVLVRVPRTWMKTFPRMNKTKRKKR</sequence>
<dbReference type="GO" id="GO:0016020">
    <property type="term" value="C:membrane"/>
    <property type="evidence" value="ECO:0007669"/>
    <property type="project" value="InterPro"/>
</dbReference>
<keyword evidence="2 3" id="KW-0472">Membrane</keyword>
<dbReference type="PANTHER" id="PTHR22550:SF5">
    <property type="entry name" value="LEUCINE ZIPPER PROTEIN 4"/>
    <property type="match status" value="1"/>
</dbReference>
<organism evidence="4 5">
    <name type="scientific">Paenibacillus thiaminolyticus</name>
    <name type="common">Bacillus thiaminolyticus</name>
    <dbReference type="NCBI Taxonomy" id="49283"/>
    <lineage>
        <taxon>Bacteria</taxon>
        <taxon>Bacillati</taxon>
        <taxon>Bacillota</taxon>
        <taxon>Bacilli</taxon>
        <taxon>Bacillales</taxon>
        <taxon>Paenibacillaceae</taxon>
        <taxon>Paenibacillus</taxon>
    </lineage>
</organism>
<evidence type="ECO:0000256" key="3">
    <source>
        <dbReference type="SAM" id="Phobius"/>
    </source>
</evidence>
<accession>A0A3A3GQ28</accession>
<evidence type="ECO:0000313" key="5">
    <source>
        <dbReference type="Proteomes" id="UP000266177"/>
    </source>
</evidence>
<name>A0A3A3GQ28_PANTH</name>
<evidence type="ECO:0000256" key="1">
    <source>
        <dbReference type="ARBA" id="ARBA00005278"/>
    </source>
</evidence>
<evidence type="ECO:0000313" key="4">
    <source>
        <dbReference type="EMBL" id="RJG25229.1"/>
    </source>
</evidence>
<dbReference type="OrthoDB" id="1726708at2"/>